<evidence type="ECO:0000313" key="4">
    <source>
        <dbReference type="Proteomes" id="UP000033607"/>
    </source>
</evidence>
<evidence type="ECO:0000313" key="3">
    <source>
        <dbReference type="EMBL" id="KKD37544.1"/>
    </source>
</evidence>
<name>A0A0F5YF83_9CYAN</name>
<reference evidence="3 4" key="1">
    <citation type="submission" date="2015-06" db="EMBL/GenBank/DDBJ databases">
        <title>Draft genome assembly of filamentous brackish cyanobacterium Limnoraphis robusta strain CS-951.</title>
        <authorList>
            <person name="Willis A."/>
            <person name="Parks M."/>
            <person name="Burford M.A."/>
        </authorList>
    </citation>
    <scope>NUCLEOTIDE SEQUENCE [LARGE SCALE GENOMIC DNA]</scope>
    <source>
        <strain evidence="3 4">CS-951</strain>
    </source>
</reference>
<sequence length="233" mass="28037">MEFELSGEIHLGGMKVQNKQQSDDISSMDKPQTGYVYLYSSFPELNRCKIGITKNYQRRFQELKNQAPCKTHILDCVESNNYKEDERRLHQMFQHRRKHGEWFEFDSEDQALGLFREYFRVREIYEQKLNVLKDEIVRLKIKLEQEKDKNNIIKVLKDQIDDLEIELDCEKEGNKLLEEIVDRQNKLLAYHQIEYPSSGWSDPRFMYCLKKYTISMIQFDRVISRSMKKLGIF</sequence>
<dbReference type="InterPro" id="IPR018306">
    <property type="entry name" value="Phage_T5_Orf172_DNA-bd"/>
</dbReference>
<dbReference type="RefSeq" id="WP_046279133.1">
    <property type="nucleotide sequence ID" value="NZ_LATL02000300.1"/>
</dbReference>
<accession>A0A0F5YF83</accession>
<dbReference type="Pfam" id="PF13455">
    <property type="entry name" value="MUG113"/>
    <property type="match status" value="1"/>
</dbReference>
<gene>
    <name evidence="3" type="ORF">WN50_13795</name>
</gene>
<dbReference type="SMART" id="SM00974">
    <property type="entry name" value="T5orf172"/>
    <property type="match status" value="1"/>
</dbReference>
<protein>
    <recommendedName>
        <fullName evidence="2">Bacteriophage T5 Orf172 DNA-binding domain-containing protein</fullName>
    </recommendedName>
</protein>
<organism evidence="3 4">
    <name type="scientific">Limnoraphis robusta CS-951</name>
    <dbReference type="NCBI Taxonomy" id="1637645"/>
    <lineage>
        <taxon>Bacteria</taxon>
        <taxon>Bacillati</taxon>
        <taxon>Cyanobacteriota</taxon>
        <taxon>Cyanophyceae</taxon>
        <taxon>Oscillatoriophycideae</taxon>
        <taxon>Oscillatoriales</taxon>
        <taxon>Sirenicapillariaceae</taxon>
        <taxon>Limnoraphis</taxon>
    </lineage>
</organism>
<keyword evidence="1" id="KW-0175">Coiled coil</keyword>
<comment type="caution">
    <text evidence="3">The sequence shown here is derived from an EMBL/GenBank/DDBJ whole genome shotgun (WGS) entry which is preliminary data.</text>
</comment>
<dbReference type="AlphaFoldDB" id="A0A0F5YF83"/>
<dbReference type="Proteomes" id="UP000033607">
    <property type="component" value="Unassembled WGS sequence"/>
</dbReference>
<evidence type="ECO:0000259" key="2">
    <source>
        <dbReference type="SMART" id="SM00974"/>
    </source>
</evidence>
<dbReference type="OrthoDB" id="483816at2"/>
<feature type="coiled-coil region" evidence="1">
    <location>
        <begin position="122"/>
        <end position="180"/>
    </location>
</feature>
<proteinExistence type="predicted"/>
<dbReference type="EMBL" id="LATL02000300">
    <property type="protein sequence ID" value="KKD37544.1"/>
    <property type="molecule type" value="Genomic_DNA"/>
</dbReference>
<evidence type="ECO:0000256" key="1">
    <source>
        <dbReference type="SAM" id="Coils"/>
    </source>
</evidence>
<feature type="domain" description="Bacteriophage T5 Orf172 DNA-binding" evidence="2">
    <location>
        <begin position="42"/>
        <end position="117"/>
    </location>
</feature>